<dbReference type="OMA" id="FNTHIDN"/>
<organism evidence="2 3">
    <name type="scientific">Patiria miniata</name>
    <name type="common">Bat star</name>
    <name type="synonym">Asterina miniata</name>
    <dbReference type="NCBI Taxonomy" id="46514"/>
    <lineage>
        <taxon>Eukaryota</taxon>
        <taxon>Metazoa</taxon>
        <taxon>Echinodermata</taxon>
        <taxon>Eleutherozoa</taxon>
        <taxon>Asterozoa</taxon>
        <taxon>Asteroidea</taxon>
        <taxon>Valvatacea</taxon>
        <taxon>Valvatida</taxon>
        <taxon>Asterinidae</taxon>
        <taxon>Patiria</taxon>
    </lineage>
</organism>
<dbReference type="InterPro" id="IPR000477">
    <property type="entry name" value="RT_dom"/>
</dbReference>
<dbReference type="GeneID" id="119719722"/>
<dbReference type="Pfam" id="PF00078">
    <property type="entry name" value="RVT_1"/>
    <property type="match status" value="1"/>
</dbReference>
<dbReference type="PROSITE" id="PS50878">
    <property type="entry name" value="RT_POL"/>
    <property type="match status" value="1"/>
</dbReference>
<accession>A0A913YZL7</accession>
<protein>
    <recommendedName>
        <fullName evidence="1">Reverse transcriptase domain-containing protein</fullName>
    </recommendedName>
</protein>
<dbReference type="PANTHER" id="PTHR33332">
    <property type="entry name" value="REVERSE TRANSCRIPTASE DOMAIN-CONTAINING PROTEIN"/>
    <property type="match status" value="1"/>
</dbReference>
<feature type="domain" description="Reverse transcriptase" evidence="1">
    <location>
        <begin position="231"/>
        <end position="506"/>
    </location>
</feature>
<evidence type="ECO:0000259" key="1">
    <source>
        <dbReference type="PROSITE" id="PS50878"/>
    </source>
</evidence>
<dbReference type="OrthoDB" id="6243574at2759"/>
<keyword evidence="3" id="KW-1185">Reference proteome</keyword>
<dbReference type="Proteomes" id="UP000887568">
    <property type="component" value="Unplaced"/>
</dbReference>
<evidence type="ECO:0000313" key="3">
    <source>
        <dbReference type="Proteomes" id="UP000887568"/>
    </source>
</evidence>
<dbReference type="EnsemblMetazoa" id="XM_038189221.1">
    <property type="protein sequence ID" value="XP_038045149.1"/>
    <property type="gene ID" value="LOC119719722"/>
</dbReference>
<proteinExistence type="predicted"/>
<dbReference type="PRINTS" id="PR01345">
    <property type="entry name" value="CERVTRCPTASE"/>
</dbReference>
<name>A0A913YZL7_PATMI</name>
<dbReference type="AlphaFoldDB" id="A0A913YZL7"/>
<dbReference type="CDD" id="cd01650">
    <property type="entry name" value="RT_nLTR_like"/>
    <property type="match status" value="1"/>
</dbReference>
<reference evidence="2" key="1">
    <citation type="submission" date="2022-11" db="UniProtKB">
        <authorList>
            <consortium name="EnsemblMetazoa"/>
        </authorList>
    </citation>
    <scope>IDENTIFICATION</scope>
</reference>
<sequence length="656" mass="74239">MVNFPTRGDNTLDIILTNRPSLTNRCSGLPALSDHDMVFMDANARAYRRKPVRRKILLWKRADLVTIRSRVHQMSVDFTSKFTTSTPVEDFATALQLELEEIINDCVPSKLSSTRVNQPWFNSKSKHILRQKGRAFKKARGTNKARDWIRFKRLKKEAQNICRNSYNTYVHDIIHSVPAGCRNKKLGALVKAKRCDLMGVAPLKEGGFLHTDPKAKANTLNRQFTSVFSTDNGAPLPDLGTSNHPEMENITVSENGVIKLLKNLKPFTASGPDGIPTMLLKQTAAEIAPAATLLFQASIDQGRHGFRKYRSCETQLICMLDDLTKGLDSKSQIDVVLLDYEKAFDKVPHRHLLKKVQHYGVRGATLAWISDFLHSRSQSVLVDGQKSSESIVSSGVPKGSVLGPLLFLIYINDLPECIRSSTTTCRLSADDSVLYKHITSTDDTASLQQDLDALQDWEAKWLMHLNATKCQVVQVTHKWKPFPASYTIHGHVLGVSTSARYLGVHIDSRLSFNTHIDNITRKATGTKAFFSRNLSHSSQKVKEAVYTTFIRPSVEFAATSWDPHTQRNTKKLEQVQRSSARFVMGDYRRTSSVTSMLEHLDWPSLQERRHQNRLQMMYKIRYNLVDIPWNNYLTQLSTSTRGHSSRFTIPHTRSSC</sequence>
<dbReference type="RefSeq" id="XP_038045149.1">
    <property type="nucleotide sequence ID" value="XM_038189221.1"/>
</dbReference>
<evidence type="ECO:0000313" key="2">
    <source>
        <dbReference type="EnsemblMetazoa" id="XP_038045149.1"/>
    </source>
</evidence>